<proteinExistence type="predicted"/>
<dbReference type="AlphaFoldDB" id="A0A8I5R9W8"/>
<protein>
    <submittedName>
        <fullName evidence="2">Uncharacterized protein</fullName>
    </submittedName>
</protein>
<evidence type="ECO:0000313" key="3">
    <source>
        <dbReference type="Proteomes" id="UP000028761"/>
    </source>
</evidence>
<reference evidence="2" key="1">
    <citation type="submission" date="2025-08" db="UniProtKB">
        <authorList>
            <consortium name="Ensembl"/>
        </authorList>
    </citation>
    <scope>IDENTIFICATION</scope>
</reference>
<dbReference type="InterPro" id="IPR036860">
    <property type="entry name" value="SH2_dom_sf"/>
</dbReference>
<dbReference type="SUPFAM" id="SSF55550">
    <property type="entry name" value="SH2 domain"/>
    <property type="match status" value="1"/>
</dbReference>
<keyword evidence="3" id="KW-1185">Reference proteome</keyword>
<feature type="region of interest" description="Disordered" evidence="1">
    <location>
        <begin position="350"/>
        <end position="388"/>
    </location>
</feature>
<evidence type="ECO:0000313" key="2">
    <source>
        <dbReference type="Ensembl" id="ENSPANP00000060345.1"/>
    </source>
</evidence>
<sequence>FLPAAIVGQAVCAPLALGPCLLRSPPAPSGPESGGTLIPESYHPDRRCPGSGYKLGSCSLLPGGAGDGQKGVETGFANVLPFVLQLGNVCNFPFQRRGRSGPGHSLSKRFLVGTLSDRRGAGIRTQAFLLPQKLKLWGFSPLGPCLCHGHCCLSPRLAGPEESAWGDEEEAVEHSYYNSVPGKEPPPGGLVDSRLALTQPCALTALGQGPSASVRDARSLPWDVGSTGAAPPGDGYVQADARGPLDLEEHLYVNTQGLDAPEPEDSPKKDLFDMRPFEDALKLHECSVAAGMTAAPSLGDQWPNPHPPGPLWPPRGLLRQEPWYHGGMSRPEAAERMPRLMGTSCVRASVTPTRGSMSSPACRRTAQAPTAGGPGGVVSWAQVGGSRA</sequence>
<accession>A0A8I5R9W8</accession>
<name>A0A8I5R9W8_PAPAN</name>
<dbReference type="Ensembl" id="ENSPANT00000067707.1">
    <property type="protein sequence ID" value="ENSPANP00000060345.1"/>
    <property type="gene ID" value="ENSPANG00000038495.1"/>
</dbReference>
<dbReference type="GeneTree" id="ENSGT00950000182870"/>
<organism evidence="2 3">
    <name type="scientific">Papio anubis</name>
    <name type="common">Olive baboon</name>
    <dbReference type="NCBI Taxonomy" id="9555"/>
    <lineage>
        <taxon>Eukaryota</taxon>
        <taxon>Metazoa</taxon>
        <taxon>Chordata</taxon>
        <taxon>Craniata</taxon>
        <taxon>Vertebrata</taxon>
        <taxon>Euteleostomi</taxon>
        <taxon>Mammalia</taxon>
        <taxon>Eutheria</taxon>
        <taxon>Euarchontoglires</taxon>
        <taxon>Primates</taxon>
        <taxon>Haplorrhini</taxon>
        <taxon>Catarrhini</taxon>
        <taxon>Cercopithecidae</taxon>
        <taxon>Cercopithecinae</taxon>
        <taxon>Papio</taxon>
    </lineage>
</organism>
<dbReference type="Proteomes" id="UP000028761">
    <property type="component" value="Unplaced"/>
</dbReference>
<evidence type="ECO:0000256" key="1">
    <source>
        <dbReference type="SAM" id="MobiDB-lite"/>
    </source>
</evidence>
<feature type="compositionally biased region" description="Polar residues" evidence="1">
    <location>
        <begin position="350"/>
        <end position="359"/>
    </location>
</feature>
<reference evidence="2" key="2">
    <citation type="submission" date="2025-09" db="UniProtKB">
        <authorList>
            <consortium name="Ensembl"/>
        </authorList>
    </citation>
    <scope>IDENTIFICATION</scope>
</reference>